<name>A0A5R8WLT0_9BACT</name>
<accession>A0A5R8WLT0</accession>
<gene>
    <name evidence="1" type="ORF">FDY95_19200</name>
</gene>
<evidence type="ECO:0000313" key="2">
    <source>
        <dbReference type="Proteomes" id="UP000305517"/>
    </source>
</evidence>
<keyword evidence="2" id="KW-1185">Reference proteome</keyword>
<comment type="caution">
    <text evidence="1">The sequence shown here is derived from an EMBL/GenBank/DDBJ whole genome shotgun (WGS) entry which is preliminary data.</text>
</comment>
<dbReference type="AlphaFoldDB" id="A0A5R8WLT0"/>
<proteinExistence type="predicted"/>
<protein>
    <submittedName>
        <fullName evidence="1">Uncharacterized protein</fullName>
    </submittedName>
</protein>
<reference evidence="1 2" key="1">
    <citation type="submission" date="2019-05" db="EMBL/GenBank/DDBJ databases">
        <title>Hymenobacter edaphi sp. nov., isolated from abandoned arsenic-contaminated farmland soil.</title>
        <authorList>
            <person name="Nie L."/>
        </authorList>
    </citation>
    <scope>NUCLEOTIDE SEQUENCE [LARGE SCALE GENOMIC DNA]</scope>
    <source>
        <strain evidence="1 2">1-3-3-8</strain>
    </source>
</reference>
<evidence type="ECO:0000313" key="1">
    <source>
        <dbReference type="EMBL" id="TLM90140.1"/>
    </source>
</evidence>
<dbReference type="RefSeq" id="WP_138080139.1">
    <property type="nucleotide sequence ID" value="NZ_VAJM01000010.1"/>
</dbReference>
<organism evidence="1 2">
    <name type="scientific">Hymenobacter jeollabukensis</name>
    <dbReference type="NCBI Taxonomy" id="2025313"/>
    <lineage>
        <taxon>Bacteria</taxon>
        <taxon>Pseudomonadati</taxon>
        <taxon>Bacteroidota</taxon>
        <taxon>Cytophagia</taxon>
        <taxon>Cytophagales</taxon>
        <taxon>Hymenobacteraceae</taxon>
        <taxon>Hymenobacter</taxon>
    </lineage>
</organism>
<dbReference type="EMBL" id="VAJM01000010">
    <property type="protein sequence ID" value="TLM90140.1"/>
    <property type="molecule type" value="Genomic_DNA"/>
</dbReference>
<dbReference type="Proteomes" id="UP000305517">
    <property type="component" value="Unassembled WGS sequence"/>
</dbReference>
<sequence length="67" mass="7356">MKYIVYVKLMNEGSVAWRPVQAICLPGGLYQIAEDNIYDQENKTSIVVVEEQVRSGEAVPVVVTSGA</sequence>
<dbReference type="OrthoDB" id="1495544at2"/>